<protein>
    <submittedName>
        <fullName evidence="1">Uncharacterized protein</fullName>
    </submittedName>
</protein>
<proteinExistence type="predicted"/>
<comment type="caution">
    <text evidence="1">The sequence shown here is derived from an EMBL/GenBank/DDBJ whole genome shotgun (WGS) entry which is preliminary data.</text>
</comment>
<accession>A0ABS1UDC3</accession>
<evidence type="ECO:0000313" key="2">
    <source>
        <dbReference type="Proteomes" id="UP000660885"/>
    </source>
</evidence>
<evidence type="ECO:0000313" key="1">
    <source>
        <dbReference type="EMBL" id="MBL6081251.1"/>
    </source>
</evidence>
<reference evidence="1 2" key="1">
    <citation type="submission" date="2021-01" db="EMBL/GenBank/DDBJ databases">
        <title>Belnapia mucosa sp. nov. and Belnapia arida sp. nov., isolated from the Tabernas Desert (Almeria, Spain).</title>
        <authorList>
            <person name="Molina-Menor E."/>
            <person name="Vidal-Verdu A."/>
            <person name="Calonge A."/>
            <person name="Satari L."/>
            <person name="Pereto J."/>
            <person name="Porcar M."/>
        </authorList>
    </citation>
    <scope>NUCLEOTIDE SEQUENCE [LARGE SCALE GENOMIC DNA]</scope>
    <source>
        <strain evidence="1 2">T18</strain>
    </source>
</reference>
<keyword evidence="2" id="KW-1185">Reference proteome</keyword>
<organism evidence="1 2">
    <name type="scientific">Belnapia arida</name>
    <dbReference type="NCBI Taxonomy" id="2804533"/>
    <lineage>
        <taxon>Bacteria</taxon>
        <taxon>Pseudomonadati</taxon>
        <taxon>Pseudomonadota</taxon>
        <taxon>Alphaproteobacteria</taxon>
        <taxon>Acetobacterales</taxon>
        <taxon>Roseomonadaceae</taxon>
        <taxon>Belnapia</taxon>
    </lineage>
</organism>
<dbReference type="Proteomes" id="UP000660885">
    <property type="component" value="Unassembled WGS sequence"/>
</dbReference>
<dbReference type="EMBL" id="JAETWB010000024">
    <property type="protein sequence ID" value="MBL6081251.1"/>
    <property type="molecule type" value="Genomic_DNA"/>
</dbReference>
<sequence>MTIVLGGDVSRISGDQVLGMLRRIADELQSTGDERFPILNSAKEGGLEREIADPESLSTCSTRWNACGAVAAWAAAAGRPAAGDLDGLLRRVPWMPDRHGR</sequence>
<dbReference type="RefSeq" id="WP_202834475.1">
    <property type="nucleotide sequence ID" value="NZ_JAETWB010000024.1"/>
</dbReference>
<gene>
    <name evidence="1" type="ORF">JMJ56_24965</name>
</gene>
<name>A0ABS1UDC3_9PROT</name>